<evidence type="ECO:0000313" key="3">
    <source>
        <dbReference type="Proteomes" id="UP000596902"/>
    </source>
</evidence>
<sequence length="560" mass="60763">MNRSVTINDIDMSSAPVMTDRKRSSKKRVIKNMPINKAHITRRPVYHRGEPHSAVKAKYLQTKTPRRMDIAPLPRSRLAQKPLGLRFTKCKSSWKTLLHAYMLEMSYLRDAEMWSSFSSTPCAQYEEMDCEYDTMDSRFAYHMSYGVFGCLSPAFGVSTASTNSFGSSTGSGGAVSTFSAATRSRPMSGQSSVGTVRGSSGSMTAGFSKPWTSDIEMEDAPEASSDHDAVIPSTTTISVPVPALSQPPKHANTVVLQPPQFTGLGYLPSRLLTSETVILPKPAEMSKDEVSAKSPSVSLPNPAPDVVLPPTPASQREEDEETSAKAQPLAPADITKPAMSIPPVEDTKSSVTPSSMVDNESAVSSTPLESIDAAVPLASMENDKPTVSPPSMANVNAPTEVSRQKSRPRNRALVTLVKPEEASKQEVELGMGSFASSNIQSPEAQISAFSNTHFKQLFSGEMKTLQASLSKQEDIQGSQVILLLRSLKWITDSHEAGWFEDDIELEDDVADWRGKLNILMAKLEIYAGPDANSIVSNTRIQLEKVFVILGGAENINQEVA</sequence>
<feature type="compositionally biased region" description="Polar residues" evidence="1">
    <location>
        <begin position="389"/>
        <end position="401"/>
    </location>
</feature>
<name>A0A8H7AY66_9PLEO</name>
<comment type="caution">
    <text evidence="2">The sequence shown here is derived from an EMBL/GenBank/DDBJ whole genome shotgun (WGS) entry which is preliminary data.</text>
</comment>
<feature type="compositionally biased region" description="Polar residues" evidence="1">
    <location>
        <begin position="349"/>
        <end position="368"/>
    </location>
</feature>
<evidence type="ECO:0000313" key="2">
    <source>
        <dbReference type="EMBL" id="KAF7673717.1"/>
    </source>
</evidence>
<organism evidence="2 3">
    <name type="scientific">Alternaria burnsii</name>
    <dbReference type="NCBI Taxonomy" id="1187904"/>
    <lineage>
        <taxon>Eukaryota</taxon>
        <taxon>Fungi</taxon>
        <taxon>Dikarya</taxon>
        <taxon>Ascomycota</taxon>
        <taxon>Pezizomycotina</taxon>
        <taxon>Dothideomycetes</taxon>
        <taxon>Pleosporomycetidae</taxon>
        <taxon>Pleosporales</taxon>
        <taxon>Pleosporineae</taxon>
        <taxon>Pleosporaceae</taxon>
        <taxon>Alternaria</taxon>
        <taxon>Alternaria sect. Alternaria</taxon>
    </lineage>
</organism>
<protein>
    <submittedName>
        <fullName evidence="2">Uncharacterized protein</fullName>
    </submittedName>
</protein>
<feature type="region of interest" description="Disordered" evidence="1">
    <location>
        <begin position="166"/>
        <end position="209"/>
    </location>
</feature>
<feature type="compositionally biased region" description="Low complexity" evidence="1">
    <location>
        <begin position="166"/>
        <end position="202"/>
    </location>
</feature>
<keyword evidence="3" id="KW-1185">Reference proteome</keyword>
<dbReference type="EMBL" id="JAAABM010000012">
    <property type="protein sequence ID" value="KAF7673717.1"/>
    <property type="molecule type" value="Genomic_DNA"/>
</dbReference>
<reference evidence="2" key="2">
    <citation type="submission" date="2020-08" db="EMBL/GenBank/DDBJ databases">
        <title>Draft Genome Sequence of Cumin Blight Pathogen Alternaria burnsii.</title>
        <authorList>
            <person name="Feng Z."/>
        </authorList>
    </citation>
    <scope>NUCLEOTIDE SEQUENCE</scope>
    <source>
        <strain evidence="2">CBS107.38</strain>
    </source>
</reference>
<feature type="region of interest" description="Disordered" evidence="1">
    <location>
        <begin position="381"/>
        <end position="410"/>
    </location>
</feature>
<dbReference type="Proteomes" id="UP000596902">
    <property type="component" value="Unassembled WGS sequence"/>
</dbReference>
<feature type="compositionally biased region" description="Pro residues" evidence="1">
    <location>
        <begin position="301"/>
        <end position="312"/>
    </location>
</feature>
<dbReference type="GeneID" id="62206557"/>
<dbReference type="AlphaFoldDB" id="A0A8H7AY66"/>
<evidence type="ECO:0000256" key="1">
    <source>
        <dbReference type="SAM" id="MobiDB-lite"/>
    </source>
</evidence>
<dbReference type="RefSeq" id="XP_038784044.1">
    <property type="nucleotide sequence ID" value="XM_038933379.1"/>
</dbReference>
<accession>A0A8H7AY66</accession>
<proteinExistence type="predicted"/>
<feature type="region of interest" description="Disordered" evidence="1">
    <location>
        <begin position="285"/>
        <end position="368"/>
    </location>
</feature>
<reference evidence="2" key="1">
    <citation type="submission" date="2020-01" db="EMBL/GenBank/DDBJ databases">
        <authorList>
            <person name="Feng Z.H.Z."/>
        </authorList>
    </citation>
    <scope>NUCLEOTIDE SEQUENCE</scope>
    <source>
        <strain evidence="2">CBS107.38</strain>
    </source>
</reference>
<gene>
    <name evidence="2" type="ORF">GT037_008332</name>
</gene>